<dbReference type="Proteomes" id="UP000188318">
    <property type="component" value="Unassembled WGS sequence"/>
</dbReference>
<gene>
    <name evidence="2" type="ORF">ASPCADRAFT_207906</name>
</gene>
<evidence type="ECO:0000256" key="1">
    <source>
        <dbReference type="SAM" id="MobiDB-lite"/>
    </source>
</evidence>
<reference evidence="3" key="1">
    <citation type="journal article" date="2017" name="Genome Biol.">
        <title>Comparative genomics reveals high biological diversity and specific adaptations in the industrially and medically important fungal genus Aspergillus.</title>
        <authorList>
            <person name="de Vries R.P."/>
            <person name="Riley R."/>
            <person name="Wiebenga A."/>
            <person name="Aguilar-Osorio G."/>
            <person name="Amillis S."/>
            <person name="Uchima C.A."/>
            <person name="Anderluh G."/>
            <person name="Asadollahi M."/>
            <person name="Askin M."/>
            <person name="Barry K."/>
            <person name="Battaglia E."/>
            <person name="Bayram O."/>
            <person name="Benocci T."/>
            <person name="Braus-Stromeyer S.A."/>
            <person name="Caldana C."/>
            <person name="Canovas D."/>
            <person name="Cerqueira G.C."/>
            <person name="Chen F."/>
            <person name="Chen W."/>
            <person name="Choi C."/>
            <person name="Clum A."/>
            <person name="Dos Santos R.A."/>
            <person name="Damasio A.R."/>
            <person name="Diallinas G."/>
            <person name="Emri T."/>
            <person name="Fekete E."/>
            <person name="Flipphi M."/>
            <person name="Freyberg S."/>
            <person name="Gallo A."/>
            <person name="Gournas C."/>
            <person name="Habgood R."/>
            <person name="Hainaut M."/>
            <person name="Harispe M.L."/>
            <person name="Henrissat B."/>
            <person name="Hilden K.S."/>
            <person name="Hope R."/>
            <person name="Hossain A."/>
            <person name="Karabika E."/>
            <person name="Karaffa L."/>
            <person name="Karanyi Z."/>
            <person name="Krasevec N."/>
            <person name="Kuo A."/>
            <person name="Kusch H."/>
            <person name="LaButti K."/>
            <person name="Lagendijk E.L."/>
            <person name="Lapidus A."/>
            <person name="Levasseur A."/>
            <person name="Lindquist E."/>
            <person name="Lipzen A."/>
            <person name="Logrieco A.F."/>
            <person name="MacCabe A."/>
            <person name="Maekelae M.R."/>
            <person name="Malavazi I."/>
            <person name="Melin P."/>
            <person name="Meyer V."/>
            <person name="Mielnichuk N."/>
            <person name="Miskei M."/>
            <person name="Molnar A.P."/>
            <person name="Mule G."/>
            <person name="Ngan C.Y."/>
            <person name="Orejas M."/>
            <person name="Orosz E."/>
            <person name="Ouedraogo J.P."/>
            <person name="Overkamp K.M."/>
            <person name="Park H.-S."/>
            <person name="Perrone G."/>
            <person name="Piumi F."/>
            <person name="Punt P.J."/>
            <person name="Ram A.F."/>
            <person name="Ramon A."/>
            <person name="Rauscher S."/>
            <person name="Record E."/>
            <person name="Riano-Pachon D.M."/>
            <person name="Robert V."/>
            <person name="Roehrig J."/>
            <person name="Ruller R."/>
            <person name="Salamov A."/>
            <person name="Salih N.S."/>
            <person name="Samson R.A."/>
            <person name="Sandor E."/>
            <person name="Sanguinetti M."/>
            <person name="Schuetze T."/>
            <person name="Sepcic K."/>
            <person name="Shelest E."/>
            <person name="Sherlock G."/>
            <person name="Sophianopoulou V."/>
            <person name="Squina F.M."/>
            <person name="Sun H."/>
            <person name="Susca A."/>
            <person name="Todd R.B."/>
            <person name="Tsang A."/>
            <person name="Unkles S.E."/>
            <person name="van de Wiele N."/>
            <person name="van Rossen-Uffink D."/>
            <person name="Oliveira J.V."/>
            <person name="Vesth T.C."/>
            <person name="Visser J."/>
            <person name="Yu J.-H."/>
            <person name="Zhou M."/>
            <person name="Andersen M.R."/>
            <person name="Archer D.B."/>
            <person name="Baker S.E."/>
            <person name="Benoit I."/>
            <person name="Brakhage A.A."/>
            <person name="Braus G.H."/>
            <person name="Fischer R."/>
            <person name="Frisvad J.C."/>
            <person name="Goldman G.H."/>
            <person name="Houbraken J."/>
            <person name="Oakley B."/>
            <person name="Pocsi I."/>
            <person name="Scazzocchio C."/>
            <person name="Seiboth B."/>
            <person name="vanKuyk P.A."/>
            <person name="Wortman J."/>
            <person name="Dyer P.S."/>
            <person name="Grigoriev I.V."/>
        </authorList>
    </citation>
    <scope>NUCLEOTIDE SEQUENCE [LARGE SCALE GENOMIC DNA]</scope>
    <source>
        <strain evidence="3">ITEM 5010</strain>
    </source>
</reference>
<sequence>MYTYTATSKFLVLAPTESGPAAATQGRERSSSQSSTSSGSQQRPGLSRLPSGFLYLGVDTRNNTTPSV</sequence>
<name>A0A1R3RLS6_ASPC5</name>
<keyword evidence="3" id="KW-1185">Reference proteome</keyword>
<feature type="region of interest" description="Disordered" evidence="1">
    <location>
        <begin position="14"/>
        <end position="68"/>
    </location>
</feature>
<proteinExistence type="predicted"/>
<dbReference type="AlphaFoldDB" id="A0A1R3RLS6"/>
<feature type="compositionally biased region" description="Low complexity" evidence="1">
    <location>
        <begin position="31"/>
        <end position="43"/>
    </location>
</feature>
<evidence type="ECO:0000313" key="2">
    <source>
        <dbReference type="EMBL" id="OOF95427.1"/>
    </source>
</evidence>
<evidence type="ECO:0000313" key="3">
    <source>
        <dbReference type="Proteomes" id="UP000188318"/>
    </source>
</evidence>
<organism evidence="2 3">
    <name type="scientific">Aspergillus carbonarius (strain ITEM 5010)</name>
    <dbReference type="NCBI Taxonomy" id="602072"/>
    <lineage>
        <taxon>Eukaryota</taxon>
        <taxon>Fungi</taxon>
        <taxon>Dikarya</taxon>
        <taxon>Ascomycota</taxon>
        <taxon>Pezizomycotina</taxon>
        <taxon>Eurotiomycetes</taxon>
        <taxon>Eurotiomycetidae</taxon>
        <taxon>Eurotiales</taxon>
        <taxon>Aspergillaceae</taxon>
        <taxon>Aspergillus</taxon>
        <taxon>Aspergillus subgen. Circumdati</taxon>
    </lineage>
</organism>
<protein>
    <submittedName>
        <fullName evidence="2">Uncharacterized protein</fullName>
    </submittedName>
</protein>
<accession>A0A1R3RLS6</accession>
<dbReference type="OMA" id="LAPIHNG"/>
<dbReference type="VEuPathDB" id="FungiDB:ASPCADRAFT_207906"/>
<dbReference type="EMBL" id="KV907500">
    <property type="protein sequence ID" value="OOF95427.1"/>
    <property type="molecule type" value="Genomic_DNA"/>
</dbReference>